<dbReference type="FunCoup" id="W4K1V0">
    <property type="interactions" value="33"/>
</dbReference>
<dbReference type="eggNOG" id="KOG1050">
    <property type="taxonomic scope" value="Eukaryota"/>
</dbReference>
<dbReference type="PANTHER" id="PTHR10788:SF15">
    <property type="entry name" value="TREHALOSE SYNTHASE COMPLEX REGULATORY SUBUNIT TPS3-RELATED"/>
    <property type="match status" value="1"/>
</dbReference>
<dbReference type="Pfam" id="PF02358">
    <property type="entry name" value="Trehalose_PPase"/>
    <property type="match status" value="1"/>
</dbReference>
<feature type="region of interest" description="Disordered" evidence="2">
    <location>
        <begin position="1"/>
        <end position="23"/>
    </location>
</feature>
<dbReference type="Gene3D" id="3.40.50.1000">
    <property type="entry name" value="HAD superfamily/HAD-like"/>
    <property type="match status" value="1"/>
</dbReference>
<gene>
    <name evidence="3" type="ORF">HETIRDRAFT_171765</name>
</gene>
<dbReference type="GO" id="GO:0004805">
    <property type="term" value="F:trehalose-phosphatase activity"/>
    <property type="evidence" value="ECO:0007669"/>
    <property type="project" value="TreeGrafter"/>
</dbReference>
<name>W4K1V0_HETIT</name>
<evidence type="ECO:0000256" key="2">
    <source>
        <dbReference type="SAM" id="MobiDB-lite"/>
    </source>
</evidence>
<feature type="compositionally biased region" description="Basic residues" evidence="2">
    <location>
        <begin position="99"/>
        <end position="115"/>
    </location>
</feature>
<dbReference type="PANTHER" id="PTHR10788">
    <property type="entry name" value="TREHALOSE-6-PHOSPHATE SYNTHASE"/>
    <property type="match status" value="1"/>
</dbReference>
<dbReference type="CDD" id="cd03788">
    <property type="entry name" value="GT20_TPS"/>
    <property type="match status" value="1"/>
</dbReference>
<dbReference type="EMBL" id="KI925460">
    <property type="protein sequence ID" value="ETW79714.1"/>
    <property type="molecule type" value="Genomic_DNA"/>
</dbReference>
<dbReference type="GO" id="GO:0005946">
    <property type="term" value="C:alpha,alpha-trehalose-phosphate synthase complex (UDP-forming)"/>
    <property type="evidence" value="ECO:0007669"/>
    <property type="project" value="TreeGrafter"/>
</dbReference>
<protein>
    <submittedName>
        <fullName evidence="3">Glycosyltransferase family 20 protein</fullName>
    </submittedName>
</protein>
<comment type="similarity">
    <text evidence="1">In the N-terminal section; belongs to the glycosyltransferase 20 family.</text>
</comment>
<dbReference type="Proteomes" id="UP000030671">
    <property type="component" value="Unassembled WGS sequence"/>
</dbReference>
<dbReference type="STRING" id="747525.W4K1V0"/>
<accession>W4K1V0</accession>
<dbReference type="SUPFAM" id="SSF56784">
    <property type="entry name" value="HAD-like"/>
    <property type="match status" value="1"/>
</dbReference>
<evidence type="ECO:0000256" key="1">
    <source>
        <dbReference type="ARBA" id="ARBA00005409"/>
    </source>
</evidence>
<dbReference type="GO" id="GO:0005992">
    <property type="term" value="P:trehalose biosynthetic process"/>
    <property type="evidence" value="ECO:0007669"/>
    <property type="project" value="InterPro"/>
</dbReference>
<dbReference type="GeneID" id="20668362"/>
<dbReference type="InterPro" id="IPR001830">
    <property type="entry name" value="Glyco_trans_20"/>
</dbReference>
<dbReference type="InterPro" id="IPR036412">
    <property type="entry name" value="HAD-like_sf"/>
</dbReference>
<feature type="region of interest" description="Disordered" evidence="2">
    <location>
        <begin position="56"/>
        <end position="131"/>
    </location>
</feature>
<dbReference type="OrthoDB" id="755951at2759"/>
<proteinExistence type="inferred from homology"/>
<dbReference type="FunFam" id="3.40.50.2000:FF:000036">
    <property type="entry name" value="Alpha,alpha-trehalose-phosphate synthase subunit Tps2"/>
    <property type="match status" value="1"/>
</dbReference>
<dbReference type="KEGG" id="hir:HETIRDRAFT_171765"/>
<dbReference type="InterPro" id="IPR003337">
    <property type="entry name" value="Trehalose_PPase"/>
</dbReference>
<keyword evidence="4" id="KW-1185">Reference proteome</keyword>
<dbReference type="Pfam" id="PF00982">
    <property type="entry name" value="Glyco_transf_20"/>
    <property type="match status" value="1"/>
</dbReference>
<keyword evidence="3" id="KW-0808">Transferase</keyword>
<sequence length="887" mass="99924">MSDSSLKMPRPALPHRPTGPLKSIVEDLKDKSRAATPAVTPGVESALFANFSQISTPTGASAAGHEPPAKPSRTPSPFYADPTASPATRFSRREDLHTHVPHRVNRKHSRSAARRPHSDSPLGRQWHIESNPHCNGGLNNAVRSVEGKLRRKLWVGTLGANTDSFKDPLKRSIDRRMLEEYESLPIWIPDDEFSAYYDMFCHQVLWPCLHYVIPDAPKTKYFYESSSFKQYVAVNQRFADAITAVYQEGDIIWVNDYHLMLLPSMIRAQLPNAVIGFFMHVAFPSSEIFRCLSVREALLHGMLSADLIGFQTANYARHFRQTVSRILALETVPKGIQVEDRFVDVAVFPMGIDVKWLTEKKKEPDVAYWVQTLKERYSGLKLVVGRDKLDEIQGVRHKLLAFEAFLDKHPEMQQKVILIQVALQTTEENELHGGVGDVVARINSRFSTLTYQPVVFLHTEDLSFSQYLALLTIADAFLVTSMREGMALRTHEFVECQEERHRPLILSEFTGSYSYSGFRSCIAVNPWDTRNTAKAIHQALTMDDEQAKLRWEDLHNHVATQTAQAFVTSFLTRCLRTNIEHLQGDAESVTHLDLSRVLPRYKHSHRRLLLIDFEGTLWRRDPRERAFKPPAEALAVMGKLADDPRNEVWLLSGLPVKGALDEVAKTIPKVGLVAENGCFIRTQPGKSGESSWINMVTNFNLTWKSACIEILNYFTERTPGSFVEEREASVVWRFWCGEPDNCPDRQWARRQAAEAQNHIFDSIGDRYGLRIIPGENSFLVLPNYISRSTAVGAILHPGGPAHSPLAGRAAWMAPDSLETENVSDSDFVLAIGSDEKLLRRLNELDNAETCSTGAKGTDAKWRLEKGEVVRVLQQFANGAAHASLASR</sequence>
<evidence type="ECO:0000313" key="3">
    <source>
        <dbReference type="EMBL" id="ETW79714.1"/>
    </source>
</evidence>
<dbReference type="HOGENOM" id="CLU_002351_2_2_1"/>
<dbReference type="SUPFAM" id="SSF53756">
    <property type="entry name" value="UDP-Glycosyltransferase/glycogen phosphorylase"/>
    <property type="match status" value="1"/>
</dbReference>
<dbReference type="Gene3D" id="3.40.50.2000">
    <property type="entry name" value="Glycogen Phosphorylase B"/>
    <property type="match status" value="2"/>
</dbReference>
<reference evidence="3 4" key="1">
    <citation type="journal article" date="2012" name="New Phytol.">
        <title>Insight into trade-off between wood decay and parasitism from the genome of a fungal forest pathogen.</title>
        <authorList>
            <person name="Olson A."/>
            <person name="Aerts A."/>
            <person name="Asiegbu F."/>
            <person name="Belbahri L."/>
            <person name="Bouzid O."/>
            <person name="Broberg A."/>
            <person name="Canback B."/>
            <person name="Coutinho P.M."/>
            <person name="Cullen D."/>
            <person name="Dalman K."/>
            <person name="Deflorio G."/>
            <person name="van Diepen L.T."/>
            <person name="Dunand C."/>
            <person name="Duplessis S."/>
            <person name="Durling M."/>
            <person name="Gonthier P."/>
            <person name="Grimwood J."/>
            <person name="Fossdal C.G."/>
            <person name="Hansson D."/>
            <person name="Henrissat B."/>
            <person name="Hietala A."/>
            <person name="Himmelstrand K."/>
            <person name="Hoffmeister D."/>
            <person name="Hogberg N."/>
            <person name="James T.Y."/>
            <person name="Karlsson M."/>
            <person name="Kohler A."/>
            <person name="Kues U."/>
            <person name="Lee Y.H."/>
            <person name="Lin Y.C."/>
            <person name="Lind M."/>
            <person name="Lindquist E."/>
            <person name="Lombard V."/>
            <person name="Lucas S."/>
            <person name="Lunden K."/>
            <person name="Morin E."/>
            <person name="Murat C."/>
            <person name="Park J."/>
            <person name="Raffaello T."/>
            <person name="Rouze P."/>
            <person name="Salamov A."/>
            <person name="Schmutz J."/>
            <person name="Solheim H."/>
            <person name="Stahlberg J."/>
            <person name="Velez H."/>
            <person name="de Vries R.P."/>
            <person name="Wiebenga A."/>
            <person name="Woodward S."/>
            <person name="Yakovlev I."/>
            <person name="Garbelotto M."/>
            <person name="Martin F."/>
            <person name="Grigoriev I.V."/>
            <person name="Stenlid J."/>
        </authorList>
    </citation>
    <scope>NUCLEOTIDE SEQUENCE [LARGE SCALE GENOMIC DNA]</scope>
    <source>
        <strain evidence="3 4">TC 32-1</strain>
    </source>
</reference>
<dbReference type="GO" id="GO:0005829">
    <property type="term" value="C:cytosol"/>
    <property type="evidence" value="ECO:0007669"/>
    <property type="project" value="TreeGrafter"/>
</dbReference>
<dbReference type="InParanoid" id="W4K1V0"/>
<dbReference type="GO" id="GO:0003825">
    <property type="term" value="F:alpha,alpha-trehalose-phosphate synthase (UDP-forming) activity"/>
    <property type="evidence" value="ECO:0007669"/>
    <property type="project" value="TreeGrafter"/>
</dbReference>
<dbReference type="AlphaFoldDB" id="W4K1V0"/>
<dbReference type="InterPro" id="IPR023214">
    <property type="entry name" value="HAD_sf"/>
</dbReference>
<evidence type="ECO:0000313" key="4">
    <source>
        <dbReference type="Proteomes" id="UP000030671"/>
    </source>
</evidence>
<organism evidence="3 4">
    <name type="scientific">Heterobasidion irregulare (strain TC 32-1)</name>
    <dbReference type="NCBI Taxonomy" id="747525"/>
    <lineage>
        <taxon>Eukaryota</taxon>
        <taxon>Fungi</taxon>
        <taxon>Dikarya</taxon>
        <taxon>Basidiomycota</taxon>
        <taxon>Agaricomycotina</taxon>
        <taxon>Agaricomycetes</taxon>
        <taxon>Russulales</taxon>
        <taxon>Bondarzewiaceae</taxon>
        <taxon>Heterobasidion</taxon>
        <taxon>Heterobasidion annosum species complex</taxon>
    </lineage>
</organism>
<dbReference type="RefSeq" id="XP_009548277.1">
    <property type="nucleotide sequence ID" value="XM_009549982.1"/>
</dbReference>